<evidence type="ECO:0000313" key="10">
    <source>
        <dbReference type="Proteomes" id="UP000253529"/>
    </source>
</evidence>
<sequence>MTTPDLTGSPVSATETGPAAAGAFLPDVATIERLANAFFQDLSGGAPAAPPAIPASPPAPWSAPAPTSTAVAAAAPIQPPMGAVEPAANVPSSVPARSFGGASAGSASPFALPQSRAVAPAASQTAVAAPRVNPIQSAERSPTPVETSPESFPTPGAVSPFSAPLDLSAALAALAAATGLAPVPAVGFAAPGFGASGAPAPGPADVSRVSSVAPPPSTLAASGRPAPSFGPEGSPAPAATANGLRLGEGHDPTGYAAPPADASPFATPTNLDAVPRSLSGPPQTSAPADAGLLRHADAATAPPTAASAAAPSPAIAPVFTGASSGVRTYDAATIRNDFPILQEKVHGKRLIWLDNGATTQKPQAVIDRLAAFYAHENSNVHRGAHTLAARATDAYEAARDKLRRFVNASSTKEIVFVRGTTEGINLVAQSYGRRNVKAGDEIVVTWLEHHANIVPWQQLCLETGARLRVAPVDDNGDILLDEYEKLLGPKTRIVGLTMVSNALGTVTPAREMIAAAHRHGAVVVVDGAQSVAHRRTDVQALDADFFVLSGHKMFAPTGVGALYGKQAILETMPPWQGGGNMIADVTFERTVYQGSPERFEAGTGNIADAVGLGAAIDYLDGIGMESIGAHEHALIERTVAGLPAIPGVRLVGSPRERAGVVSFVVDGCRTEDVGKALDREGIAVRAGHHCAQPILRRFGLESTVRPSFALYNTAEDVEALLAAVRRIALRAQGGSR</sequence>
<feature type="domain" description="Aminotransferase class V" evidence="8">
    <location>
        <begin position="351"/>
        <end position="720"/>
    </location>
</feature>
<comment type="cofactor">
    <cofactor evidence="1">
        <name>pyridoxal 5'-phosphate</name>
        <dbReference type="ChEBI" id="CHEBI:597326"/>
    </cofactor>
</comment>
<keyword evidence="9" id="KW-0456">Lyase</keyword>
<dbReference type="GO" id="GO:0031071">
    <property type="term" value="F:cysteine desulfurase activity"/>
    <property type="evidence" value="ECO:0007669"/>
    <property type="project" value="UniProtKB-EC"/>
</dbReference>
<dbReference type="PANTHER" id="PTHR43586:SF8">
    <property type="entry name" value="CYSTEINE DESULFURASE 1, CHLOROPLASTIC"/>
    <property type="match status" value="1"/>
</dbReference>
<dbReference type="GO" id="GO:0006534">
    <property type="term" value="P:cysteine metabolic process"/>
    <property type="evidence" value="ECO:0007669"/>
    <property type="project" value="InterPro"/>
</dbReference>
<feature type="compositionally biased region" description="Low complexity" evidence="7">
    <location>
        <begin position="198"/>
        <end position="212"/>
    </location>
</feature>
<dbReference type="Proteomes" id="UP000253529">
    <property type="component" value="Unassembled WGS sequence"/>
</dbReference>
<dbReference type="AlphaFoldDB" id="A0A366F6S2"/>
<feature type="region of interest" description="Disordered" evidence="7">
    <location>
        <begin position="198"/>
        <end position="289"/>
    </location>
</feature>
<dbReference type="InterPro" id="IPR015424">
    <property type="entry name" value="PyrdxlP-dep_Trfase"/>
</dbReference>
<feature type="region of interest" description="Disordered" evidence="7">
    <location>
        <begin position="126"/>
        <end position="157"/>
    </location>
</feature>
<protein>
    <recommendedName>
        <fullName evidence="3">cysteine desulfurase</fullName>
        <ecNumber evidence="3">2.8.1.7</ecNumber>
    </recommendedName>
</protein>
<dbReference type="Pfam" id="PF00266">
    <property type="entry name" value="Aminotran_5"/>
    <property type="match status" value="1"/>
</dbReference>
<dbReference type="GO" id="GO:0030170">
    <property type="term" value="F:pyridoxal phosphate binding"/>
    <property type="evidence" value="ECO:0007669"/>
    <property type="project" value="InterPro"/>
</dbReference>
<comment type="caution">
    <text evidence="9">The sequence shown here is derived from an EMBL/GenBank/DDBJ whole genome shotgun (WGS) entry which is preliminary data.</text>
</comment>
<reference evidence="9 10" key="1">
    <citation type="submission" date="2018-06" db="EMBL/GenBank/DDBJ databases">
        <title>Genomic Encyclopedia of Type Strains, Phase IV (KMG-IV): sequencing the most valuable type-strain genomes for metagenomic binning, comparative biology and taxonomic classification.</title>
        <authorList>
            <person name="Goeker M."/>
        </authorList>
    </citation>
    <scope>NUCLEOTIDE SEQUENCE [LARGE SCALE GENOMIC DNA]</scope>
    <source>
        <strain evidence="9 10">DSM 24875</strain>
    </source>
</reference>
<dbReference type="SUPFAM" id="SSF53383">
    <property type="entry name" value="PLP-dependent transferases"/>
    <property type="match status" value="1"/>
</dbReference>
<dbReference type="NCBIfam" id="TIGR01979">
    <property type="entry name" value="sufS"/>
    <property type="match status" value="1"/>
</dbReference>
<evidence type="ECO:0000256" key="6">
    <source>
        <dbReference type="ARBA" id="ARBA00050776"/>
    </source>
</evidence>
<dbReference type="PANTHER" id="PTHR43586">
    <property type="entry name" value="CYSTEINE DESULFURASE"/>
    <property type="match status" value="1"/>
</dbReference>
<dbReference type="InterPro" id="IPR010970">
    <property type="entry name" value="Cys_dSase_SufS"/>
</dbReference>
<dbReference type="Gene3D" id="3.40.640.10">
    <property type="entry name" value="Type I PLP-dependent aspartate aminotransferase-like (Major domain)"/>
    <property type="match status" value="1"/>
</dbReference>
<gene>
    <name evidence="9" type="ORF">DFR50_12046</name>
</gene>
<evidence type="ECO:0000256" key="1">
    <source>
        <dbReference type="ARBA" id="ARBA00001933"/>
    </source>
</evidence>
<comment type="catalytic activity">
    <reaction evidence="6">
        <text>(sulfur carrier)-H + L-cysteine = (sulfur carrier)-SH + L-alanine</text>
        <dbReference type="Rhea" id="RHEA:43892"/>
        <dbReference type="Rhea" id="RHEA-COMP:14737"/>
        <dbReference type="Rhea" id="RHEA-COMP:14739"/>
        <dbReference type="ChEBI" id="CHEBI:29917"/>
        <dbReference type="ChEBI" id="CHEBI:35235"/>
        <dbReference type="ChEBI" id="CHEBI:57972"/>
        <dbReference type="ChEBI" id="CHEBI:64428"/>
        <dbReference type="EC" id="2.8.1.7"/>
    </reaction>
</comment>
<accession>A0A366F6S2</accession>
<dbReference type="EC" id="2.8.1.7" evidence="3"/>
<dbReference type="NCBIfam" id="NF041166">
    <property type="entry name" value="f2_encap_cargo1"/>
    <property type="match status" value="1"/>
</dbReference>
<name>A0A366F6S2_9HYPH</name>
<dbReference type="RefSeq" id="WP_113890597.1">
    <property type="nucleotide sequence ID" value="NZ_QNRK01000020.1"/>
</dbReference>
<keyword evidence="10" id="KW-1185">Reference proteome</keyword>
<feature type="compositionally biased region" description="Polar residues" evidence="7">
    <location>
        <begin position="134"/>
        <end position="151"/>
    </location>
</feature>
<dbReference type="GO" id="GO:0016829">
    <property type="term" value="F:lyase activity"/>
    <property type="evidence" value="ECO:0007669"/>
    <property type="project" value="UniProtKB-KW"/>
</dbReference>
<dbReference type="InterPro" id="IPR015421">
    <property type="entry name" value="PyrdxlP-dep_Trfase_major"/>
</dbReference>
<keyword evidence="5" id="KW-0663">Pyridoxal phosphate</keyword>
<evidence type="ECO:0000256" key="4">
    <source>
        <dbReference type="ARBA" id="ARBA00022679"/>
    </source>
</evidence>
<evidence type="ECO:0000256" key="7">
    <source>
        <dbReference type="SAM" id="MobiDB-lite"/>
    </source>
</evidence>
<feature type="compositionally biased region" description="Polar residues" evidence="7">
    <location>
        <begin position="1"/>
        <end position="15"/>
    </location>
</feature>
<dbReference type="CDD" id="cd06453">
    <property type="entry name" value="SufS_like"/>
    <property type="match status" value="1"/>
</dbReference>
<feature type="region of interest" description="Disordered" evidence="7">
    <location>
        <begin position="1"/>
        <end position="21"/>
    </location>
</feature>
<evidence type="ECO:0000256" key="3">
    <source>
        <dbReference type="ARBA" id="ARBA00012239"/>
    </source>
</evidence>
<dbReference type="OrthoDB" id="9804366at2"/>
<evidence type="ECO:0000256" key="5">
    <source>
        <dbReference type="ARBA" id="ARBA00022898"/>
    </source>
</evidence>
<proteinExistence type="inferred from homology"/>
<evidence type="ECO:0000256" key="2">
    <source>
        <dbReference type="ARBA" id="ARBA00010447"/>
    </source>
</evidence>
<dbReference type="EMBL" id="QNRK01000020">
    <property type="protein sequence ID" value="RBP09846.1"/>
    <property type="molecule type" value="Genomic_DNA"/>
</dbReference>
<comment type="similarity">
    <text evidence="2">Belongs to the class-V pyridoxal-phosphate-dependent aminotransferase family. Csd subfamily.</text>
</comment>
<evidence type="ECO:0000259" key="8">
    <source>
        <dbReference type="Pfam" id="PF00266"/>
    </source>
</evidence>
<keyword evidence="4" id="KW-0808">Transferase</keyword>
<dbReference type="InterPro" id="IPR000192">
    <property type="entry name" value="Aminotrans_V_dom"/>
</dbReference>
<evidence type="ECO:0000313" key="9">
    <source>
        <dbReference type="EMBL" id="RBP09846.1"/>
    </source>
</evidence>
<dbReference type="InterPro" id="IPR015422">
    <property type="entry name" value="PyrdxlP-dep_Trfase_small"/>
</dbReference>
<organism evidence="9 10">
    <name type="scientific">Roseiarcus fermentans</name>
    <dbReference type="NCBI Taxonomy" id="1473586"/>
    <lineage>
        <taxon>Bacteria</taxon>
        <taxon>Pseudomonadati</taxon>
        <taxon>Pseudomonadota</taxon>
        <taxon>Alphaproteobacteria</taxon>
        <taxon>Hyphomicrobiales</taxon>
        <taxon>Roseiarcaceae</taxon>
        <taxon>Roseiarcus</taxon>
    </lineage>
</organism>
<dbReference type="Gene3D" id="3.90.1150.10">
    <property type="entry name" value="Aspartate Aminotransferase, domain 1"/>
    <property type="match status" value="1"/>
</dbReference>